<dbReference type="PANTHER" id="PTHR33570">
    <property type="entry name" value="4-CARBOXYMUCONOLACTONE DECARBOXYLASE FAMILY PROTEIN"/>
    <property type="match status" value="1"/>
</dbReference>
<dbReference type="GO" id="GO:0047570">
    <property type="term" value="F:3-oxoadipate enol-lactonase activity"/>
    <property type="evidence" value="ECO:0007669"/>
    <property type="project" value="UniProtKB-EC"/>
</dbReference>
<keyword evidence="3" id="KW-0378">Hydrolase</keyword>
<dbReference type="InterPro" id="IPR003779">
    <property type="entry name" value="CMD-like"/>
</dbReference>
<dbReference type="Pfam" id="PF00561">
    <property type="entry name" value="Abhydrolase_1"/>
    <property type="match status" value="1"/>
</dbReference>
<dbReference type="InterPro" id="IPR052512">
    <property type="entry name" value="4CMD/NDH-1_regulator"/>
</dbReference>
<gene>
    <name evidence="3" type="ORF">ABIE13_003283</name>
</gene>
<protein>
    <submittedName>
        <fullName evidence="3">3-oxoadipate enol-lactonase/4-carboxymuconolactone decarboxylase</fullName>
        <ecNumber evidence="3">3.1.1.24</ecNumber>
        <ecNumber evidence="3">4.1.1.44</ecNumber>
    </submittedName>
</protein>
<dbReference type="PRINTS" id="PR00111">
    <property type="entry name" value="ABHYDROLASE"/>
</dbReference>
<dbReference type="EC" id="3.1.1.24" evidence="3"/>
<name>A0ABV2QB53_9BURK</name>
<evidence type="ECO:0000313" key="4">
    <source>
        <dbReference type="Proteomes" id="UP001549320"/>
    </source>
</evidence>
<keyword evidence="3" id="KW-0456">Lyase</keyword>
<reference evidence="3 4" key="1">
    <citation type="submission" date="2024-06" db="EMBL/GenBank/DDBJ databases">
        <title>Sorghum-associated microbial communities from plants grown in Nebraska, USA.</title>
        <authorList>
            <person name="Schachtman D."/>
        </authorList>
    </citation>
    <scope>NUCLEOTIDE SEQUENCE [LARGE SCALE GENOMIC DNA]</scope>
    <source>
        <strain evidence="3 4">2709</strain>
    </source>
</reference>
<evidence type="ECO:0000259" key="1">
    <source>
        <dbReference type="Pfam" id="PF00561"/>
    </source>
</evidence>
<accession>A0ABV2QB53</accession>
<dbReference type="Proteomes" id="UP001549320">
    <property type="component" value="Unassembled WGS sequence"/>
</dbReference>
<feature type="domain" description="Carboxymuconolactone decarboxylase-like" evidence="2">
    <location>
        <begin position="302"/>
        <end position="386"/>
    </location>
</feature>
<organism evidence="3 4">
    <name type="scientific">Ottowia thiooxydans</name>
    <dbReference type="NCBI Taxonomy" id="219182"/>
    <lineage>
        <taxon>Bacteria</taxon>
        <taxon>Pseudomonadati</taxon>
        <taxon>Pseudomonadota</taxon>
        <taxon>Betaproteobacteria</taxon>
        <taxon>Burkholderiales</taxon>
        <taxon>Comamonadaceae</taxon>
        <taxon>Ottowia</taxon>
    </lineage>
</organism>
<comment type="caution">
    <text evidence="3">The sequence shown here is derived from an EMBL/GenBank/DDBJ whole genome shotgun (WGS) entry which is preliminary data.</text>
</comment>
<dbReference type="EC" id="4.1.1.44" evidence="3"/>
<dbReference type="SUPFAM" id="SSF69118">
    <property type="entry name" value="AhpD-like"/>
    <property type="match status" value="1"/>
</dbReference>
<dbReference type="Pfam" id="PF02627">
    <property type="entry name" value="CMD"/>
    <property type="match status" value="1"/>
</dbReference>
<dbReference type="Gene3D" id="3.40.50.1820">
    <property type="entry name" value="alpha/beta hydrolase"/>
    <property type="match status" value="1"/>
</dbReference>
<dbReference type="SUPFAM" id="SSF53474">
    <property type="entry name" value="alpha/beta-Hydrolases"/>
    <property type="match status" value="1"/>
</dbReference>
<evidence type="ECO:0000313" key="3">
    <source>
        <dbReference type="EMBL" id="MET4578167.1"/>
    </source>
</evidence>
<sequence length="395" mass="42501">MASTLSYTLQNEGSGPLIVLSHALGMDRNAWSPLLAHLGPQVRTLMFDHPGHGGSPGQPQAGTMNALVDEAAALLRDVARGPVVWVGLSMGGMVGMGLAIRYPALIQGLVLANTTAHYPDAARPNWDSRIATVRSEGLNAIADTVMERYFHADFRTAHPDAVVKARATLLGTSPTAYAACCEAVRDVDWREGLSAIHIPTLVIAGSLDAGTPPAMAQAIAEAVPGAELTILPKASHISAIEQPAAFARLLRAFVRDRCPPPPTATSDASTTDYTQGLQHRRRILGDAWVDRSLANRTAFNTEFQELITRHAWNDIWGRPALGDRLRRFMVLSMMIGIHAWDEFALHVRAALDGQEDSQLTPEDLKEVVLMAAIYCGVPAANHATGIVGGILRERE</sequence>
<dbReference type="RefSeq" id="WP_354445180.1">
    <property type="nucleotide sequence ID" value="NZ_JBEPSH010000006.1"/>
</dbReference>
<dbReference type="InterPro" id="IPR029032">
    <property type="entry name" value="AhpD-like"/>
</dbReference>
<dbReference type="InterPro" id="IPR029058">
    <property type="entry name" value="AB_hydrolase_fold"/>
</dbReference>
<dbReference type="EMBL" id="JBEPSH010000006">
    <property type="protein sequence ID" value="MET4578167.1"/>
    <property type="molecule type" value="Genomic_DNA"/>
</dbReference>
<dbReference type="PANTHER" id="PTHR33570:SF2">
    <property type="entry name" value="CARBOXYMUCONOLACTONE DECARBOXYLASE-LIKE DOMAIN-CONTAINING PROTEIN"/>
    <property type="match status" value="1"/>
</dbReference>
<dbReference type="InterPro" id="IPR000073">
    <property type="entry name" value="AB_hydrolase_1"/>
</dbReference>
<evidence type="ECO:0000259" key="2">
    <source>
        <dbReference type="Pfam" id="PF02627"/>
    </source>
</evidence>
<dbReference type="Gene3D" id="1.20.1290.10">
    <property type="entry name" value="AhpD-like"/>
    <property type="match status" value="1"/>
</dbReference>
<proteinExistence type="predicted"/>
<feature type="domain" description="AB hydrolase-1" evidence="1">
    <location>
        <begin position="16"/>
        <end position="242"/>
    </location>
</feature>
<dbReference type="GO" id="GO:0047575">
    <property type="term" value="F:4-carboxymuconolactone decarboxylase activity"/>
    <property type="evidence" value="ECO:0007669"/>
    <property type="project" value="UniProtKB-EC"/>
</dbReference>
<keyword evidence="4" id="KW-1185">Reference proteome</keyword>